<dbReference type="Proteomes" id="UP001189122">
    <property type="component" value="Unassembled WGS sequence"/>
</dbReference>
<reference evidence="3 4" key="1">
    <citation type="submission" date="2019-12" db="EMBL/GenBank/DDBJ databases">
        <authorList>
            <person name="Scholz U."/>
            <person name="Mascher M."/>
            <person name="Fiebig A."/>
        </authorList>
    </citation>
    <scope>NUCLEOTIDE SEQUENCE</scope>
</reference>
<name>A0A7I8JML5_SPIIN</name>
<dbReference type="InterPro" id="IPR000048">
    <property type="entry name" value="IQ_motif_EF-hand-BS"/>
</dbReference>
<dbReference type="PANTHER" id="PTHR32295:SF15">
    <property type="entry name" value="PROTEIN IQ-DOMAIN 33"/>
    <property type="match status" value="1"/>
</dbReference>
<proteinExistence type="inferred from homology"/>
<dbReference type="EMBL" id="CACRZD030000014">
    <property type="protein sequence ID" value="CAA6670823.1"/>
    <property type="molecule type" value="Genomic_DNA"/>
</dbReference>
<comment type="similarity">
    <text evidence="2">Belongs to the IQD family.</text>
</comment>
<dbReference type="GO" id="GO:0005516">
    <property type="term" value="F:calmodulin binding"/>
    <property type="evidence" value="ECO:0007669"/>
    <property type="project" value="UniProtKB-KW"/>
</dbReference>
<organism evidence="3">
    <name type="scientific">Spirodela intermedia</name>
    <name type="common">Intermediate duckweed</name>
    <dbReference type="NCBI Taxonomy" id="51605"/>
    <lineage>
        <taxon>Eukaryota</taxon>
        <taxon>Viridiplantae</taxon>
        <taxon>Streptophyta</taxon>
        <taxon>Embryophyta</taxon>
        <taxon>Tracheophyta</taxon>
        <taxon>Spermatophyta</taxon>
        <taxon>Magnoliopsida</taxon>
        <taxon>Liliopsida</taxon>
        <taxon>Araceae</taxon>
        <taxon>Lemnoideae</taxon>
        <taxon>Spirodela</taxon>
    </lineage>
</organism>
<dbReference type="PROSITE" id="PS50096">
    <property type="entry name" value="IQ"/>
    <property type="match status" value="1"/>
</dbReference>
<protein>
    <submittedName>
        <fullName evidence="3">Uncharacterized protein</fullName>
    </submittedName>
</protein>
<dbReference type="AlphaFoldDB" id="A0A7I8JML5"/>
<dbReference type="SMART" id="SM00015">
    <property type="entry name" value="IQ"/>
    <property type="match status" value="1"/>
</dbReference>
<dbReference type="CDD" id="cd23767">
    <property type="entry name" value="IQCD"/>
    <property type="match status" value="1"/>
</dbReference>
<evidence type="ECO:0000256" key="1">
    <source>
        <dbReference type="ARBA" id="ARBA00022860"/>
    </source>
</evidence>
<evidence type="ECO:0000313" key="3">
    <source>
        <dbReference type="EMBL" id="CAA2631580.1"/>
    </source>
</evidence>
<keyword evidence="1" id="KW-0112">Calmodulin-binding</keyword>
<gene>
    <name evidence="3" type="ORF">SI7747_14017228</name>
</gene>
<accession>A0A7I8JML5</accession>
<dbReference type="EMBL" id="LR743601">
    <property type="protein sequence ID" value="CAA2631580.1"/>
    <property type="molecule type" value="Genomic_DNA"/>
</dbReference>
<sequence length="298" mass="33132">MGLGVEVAKRVFSKNRFRSSAVDVPQSNNLCGDNFDSVPAEDNDVKSPRRSTANLTLTSVAASRNQQGTEAVENDERIEEEKEAAIIIQSAFRGFQARQHQELQRLGGTGDFHGIEGPSKAFVCTSSVVQVGDCTDDQRALEATLVAQPRVQHRAQAQASRLKEESDGSTVSSQISNMRIKNRLEAMARRERALAYLRACPGKKKPTLRASDEPNKGWSWLERWMATRTSDAQPGSHRVGIYPSEMVEKFRVSPEKEESCGSNDVSDFNFFSKLISLTSYQDMHGLKQSRCFEPQNSV</sequence>
<evidence type="ECO:0000256" key="2">
    <source>
        <dbReference type="ARBA" id="ARBA00024341"/>
    </source>
</evidence>
<dbReference type="Pfam" id="PF00612">
    <property type="entry name" value="IQ"/>
    <property type="match status" value="1"/>
</dbReference>
<keyword evidence="4" id="KW-1185">Reference proteome</keyword>
<dbReference type="Gene3D" id="1.20.5.190">
    <property type="match status" value="1"/>
</dbReference>
<dbReference type="PANTHER" id="PTHR32295">
    <property type="entry name" value="IQ-DOMAIN 5-RELATED"/>
    <property type="match status" value="1"/>
</dbReference>
<evidence type="ECO:0000313" key="4">
    <source>
        <dbReference type="Proteomes" id="UP001189122"/>
    </source>
</evidence>